<keyword evidence="7" id="KW-0175">Coiled coil</keyword>
<dbReference type="InterPro" id="IPR003856">
    <property type="entry name" value="LPS_length_determ_N"/>
</dbReference>
<name>A0A4R2R3P8_9PSEU</name>
<comment type="subcellular location">
    <subcellularLocation>
        <location evidence="1">Cell membrane</location>
        <topology evidence="1">Multi-pass membrane protein</topology>
    </subcellularLocation>
</comment>
<evidence type="ECO:0000256" key="3">
    <source>
        <dbReference type="ARBA" id="ARBA00022475"/>
    </source>
</evidence>
<protein>
    <submittedName>
        <fullName evidence="11">Capsular polysaccharide biosynthesis protein</fullName>
    </submittedName>
</protein>
<dbReference type="GO" id="GO:0005886">
    <property type="term" value="C:plasma membrane"/>
    <property type="evidence" value="ECO:0007669"/>
    <property type="project" value="UniProtKB-SubCell"/>
</dbReference>
<feature type="compositionally biased region" description="Pro residues" evidence="8">
    <location>
        <begin position="425"/>
        <end position="434"/>
    </location>
</feature>
<sequence>MRGSANGVDGPAVRLSDLGGQLRRRWRVIAWTVLACVLLGTAFALFQPASYTATSVLTVNALSLNPYDQGSSSSSVNITTERAVVGSTEVADTARETIGSQEDPRDLIERIEVTSPMEAQVIEIAATEGDPKAAADLANAFADGYLSVRGNNASAELNGRIQRIDDRLRELREELANQPNDAQGIQEEISTLRDQRSGLVGLAVDPGRVITRAAPPREESSYGLLVFLAGGLASGLLAGCGLALVAERADRRVRGADRLAGIIGPPVLEFTGGPDSDEFVSRLLMRVGLRREEPCTIGVLGVDRTSAEVVAAVLVEQLLRAGHPAQLMNWQGGLLPSGGSSASTGDGRFRIVSTSVEVGVARAAMLGQQVDKVVLTASETDELAVALRLIEELAAVGLRHDVAVVQVDRSIPPTPPNGTGSIPSGPIPNGPTPGGPAGATGQANTGSPAGPATPGKANPGGQAGAIAWPQSTPQPQQRPPRSGQPRPQQSSQSGGLRPQDP</sequence>
<evidence type="ECO:0000313" key="12">
    <source>
        <dbReference type="Proteomes" id="UP000294911"/>
    </source>
</evidence>
<dbReference type="EMBL" id="SLXQ01000001">
    <property type="protein sequence ID" value="TCP56494.1"/>
    <property type="molecule type" value="Genomic_DNA"/>
</dbReference>
<feature type="transmembrane region" description="Helical" evidence="9">
    <location>
        <begin position="222"/>
        <end position="245"/>
    </location>
</feature>
<dbReference type="Pfam" id="PF02706">
    <property type="entry name" value="Wzz"/>
    <property type="match status" value="1"/>
</dbReference>
<evidence type="ECO:0000256" key="8">
    <source>
        <dbReference type="SAM" id="MobiDB-lite"/>
    </source>
</evidence>
<organism evidence="11 12">
    <name type="scientific">Tamaricihabitans halophyticus</name>
    <dbReference type="NCBI Taxonomy" id="1262583"/>
    <lineage>
        <taxon>Bacteria</taxon>
        <taxon>Bacillati</taxon>
        <taxon>Actinomycetota</taxon>
        <taxon>Actinomycetes</taxon>
        <taxon>Pseudonocardiales</taxon>
        <taxon>Pseudonocardiaceae</taxon>
        <taxon>Tamaricihabitans</taxon>
    </lineage>
</organism>
<evidence type="ECO:0000256" key="5">
    <source>
        <dbReference type="ARBA" id="ARBA00022989"/>
    </source>
</evidence>
<reference evidence="11 12" key="1">
    <citation type="submission" date="2019-03" db="EMBL/GenBank/DDBJ databases">
        <title>Genomic Encyclopedia of Type Strains, Phase IV (KMG-IV): sequencing the most valuable type-strain genomes for metagenomic binning, comparative biology and taxonomic classification.</title>
        <authorList>
            <person name="Goeker M."/>
        </authorList>
    </citation>
    <scope>NUCLEOTIDE SEQUENCE [LARGE SCALE GENOMIC DNA]</scope>
    <source>
        <strain evidence="11 12">DSM 45765</strain>
    </source>
</reference>
<feature type="transmembrane region" description="Helical" evidence="9">
    <location>
        <begin position="28"/>
        <end position="46"/>
    </location>
</feature>
<dbReference type="PANTHER" id="PTHR32309:SF31">
    <property type="entry name" value="CAPSULAR EXOPOLYSACCHARIDE FAMILY"/>
    <property type="match status" value="1"/>
</dbReference>
<proteinExistence type="inferred from homology"/>
<feature type="coiled-coil region" evidence="7">
    <location>
        <begin position="154"/>
        <end position="188"/>
    </location>
</feature>
<keyword evidence="12" id="KW-1185">Reference proteome</keyword>
<evidence type="ECO:0000256" key="6">
    <source>
        <dbReference type="ARBA" id="ARBA00023136"/>
    </source>
</evidence>
<evidence type="ECO:0000256" key="9">
    <source>
        <dbReference type="SAM" id="Phobius"/>
    </source>
</evidence>
<evidence type="ECO:0000313" key="11">
    <source>
        <dbReference type="EMBL" id="TCP56494.1"/>
    </source>
</evidence>
<feature type="region of interest" description="Disordered" evidence="8">
    <location>
        <begin position="409"/>
        <end position="501"/>
    </location>
</feature>
<evidence type="ECO:0000256" key="1">
    <source>
        <dbReference type="ARBA" id="ARBA00004651"/>
    </source>
</evidence>
<keyword evidence="5 9" id="KW-1133">Transmembrane helix</keyword>
<accession>A0A4R2R3P8</accession>
<evidence type="ECO:0000259" key="10">
    <source>
        <dbReference type="Pfam" id="PF02706"/>
    </source>
</evidence>
<dbReference type="PANTHER" id="PTHR32309">
    <property type="entry name" value="TYROSINE-PROTEIN KINASE"/>
    <property type="match status" value="1"/>
</dbReference>
<keyword evidence="6 9" id="KW-0472">Membrane</keyword>
<gene>
    <name evidence="11" type="ORF">EV191_101437</name>
</gene>
<feature type="compositionally biased region" description="Low complexity" evidence="8">
    <location>
        <begin position="469"/>
        <end position="501"/>
    </location>
</feature>
<dbReference type="InterPro" id="IPR050445">
    <property type="entry name" value="Bact_polysacc_biosynth/exp"/>
</dbReference>
<comment type="similarity">
    <text evidence="2">Belongs to the CpsC/CapA family.</text>
</comment>
<dbReference type="AlphaFoldDB" id="A0A4R2R3P8"/>
<keyword evidence="3" id="KW-1003">Cell membrane</keyword>
<evidence type="ECO:0000256" key="4">
    <source>
        <dbReference type="ARBA" id="ARBA00022692"/>
    </source>
</evidence>
<evidence type="ECO:0000256" key="7">
    <source>
        <dbReference type="SAM" id="Coils"/>
    </source>
</evidence>
<feature type="domain" description="Polysaccharide chain length determinant N-terminal" evidence="10">
    <location>
        <begin position="15"/>
        <end position="102"/>
    </location>
</feature>
<dbReference type="Proteomes" id="UP000294911">
    <property type="component" value="Unassembled WGS sequence"/>
</dbReference>
<dbReference type="RefSeq" id="WP_165912784.1">
    <property type="nucleotide sequence ID" value="NZ_SLXQ01000001.1"/>
</dbReference>
<keyword evidence="4 9" id="KW-0812">Transmembrane</keyword>
<evidence type="ECO:0000256" key="2">
    <source>
        <dbReference type="ARBA" id="ARBA00006683"/>
    </source>
</evidence>
<comment type="caution">
    <text evidence="11">The sequence shown here is derived from an EMBL/GenBank/DDBJ whole genome shotgun (WGS) entry which is preliminary data.</text>
</comment>